<dbReference type="Proteomes" id="UP000649955">
    <property type="component" value="Unassembled WGS sequence"/>
</dbReference>
<keyword evidence="4" id="KW-0325">Glycoprotein</keyword>
<keyword evidence="2" id="KW-0964">Secreted</keyword>
<evidence type="ECO:0000313" key="5">
    <source>
        <dbReference type="EMBL" id="GHF94394.1"/>
    </source>
</evidence>
<dbReference type="EMBL" id="BNAW01000002">
    <property type="protein sequence ID" value="GHF94394.1"/>
    <property type="molecule type" value="Genomic_DNA"/>
</dbReference>
<comment type="caution">
    <text evidence="5">The sequence shown here is derived from an EMBL/GenBank/DDBJ whole genome shotgun (WGS) entry which is preliminary data.</text>
</comment>
<proteinExistence type="predicted"/>
<dbReference type="Pfam" id="PF05612">
    <property type="entry name" value="Leg1"/>
    <property type="match status" value="1"/>
</dbReference>
<evidence type="ECO:0000256" key="2">
    <source>
        <dbReference type="ARBA" id="ARBA00022525"/>
    </source>
</evidence>
<protein>
    <submittedName>
        <fullName evidence="5">Uncharacterized protein</fullName>
    </submittedName>
</protein>
<evidence type="ECO:0000313" key="6">
    <source>
        <dbReference type="Proteomes" id="UP000649955"/>
    </source>
</evidence>
<evidence type="ECO:0000256" key="3">
    <source>
        <dbReference type="ARBA" id="ARBA00022729"/>
    </source>
</evidence>
<name>A0ABQ3JXH9_9PSEU</name>
<organism evidence="5 6">
    <name type="scientific">Amycolatopsis bullii</name>
    <dbReference type="NCBI Taxonomy" id="941987"/>
    <lineage>
        <taxon>Bacteria</taxon>
        <taxon>Bacillati</taxon>
        <taxon>Actinomycetota</taxon>
        <taxon>Actinomycetes</taxon>
        <taxon>Pseudonocardiales</taxon>
        <taxon>Pseudonocardiaceae</taxon>
        <taxon>Amycolatopsis</taxon>
    </lineage>
</organism>
<reference evidence="6" key="1">
    <citation type="journal article" date="2019" name="Int. J. Syst. Evol. Microbiol.">
        <title>The Global Catalogue of Microorganisms (GCM) 10K type strain sequencing project: providing services to taxonomists for standard genome sequencing and annotation.</title>
        <authorList>
            <consortium name="The Broad Institute Genomics Platform"/>
            <consortium name="The Broad Institute Genome Sequencing Center for Infectious Disease"/>
            <person name="Wu L."/>
            <person name="Ma J."/>
        </authorList>
    </citation>
    <scope>NUCLEOTIDE SEQUENCE [LARGE SCALE GENOMIC DNA]</scope>
    <source>
        <strain evidence="6">CGMCC 4.7680</strain>
    </source>
</reference>
<dbReference type="PANTHER" id="PTHR18820:SF1">
    <property type="entry name" value="PROTEIN LEG1 HOMOLOG"/>
    <property type="match status" value="1"/>
</dbReference>
<evidence type="ECO:0000256" key="1">
    <source>
        <dbReference type="ARBA" id="ARBA00004613"/>
    </source>
</evidence>
<gene>
    <name evidence="5" type="ORF">GCM10017567_06080</name>
</gene>
<sequence>MTSVHPRELADLDLYAVWVSAAELTDRFDPFRFEHRMAAYRHLIDATNTDGLFGADNRHNPLWAWAFQLQWQCRTGRLGATTRADGMIDPDAPWAYGNYTLSVIPWLGAERAGVVAPLDIADAPGTARFRYVRGGVVPDELAPSVEQWRRYFAMVTGTRAKADVEPLRIALWKAHKTCLDVVVTAIAGIDPAPYAPLELTFLRGWCRMVDYLGAAAWRTDFDFMTEHGLDVLPETLLEHRPGLRTLPDKVRRNVANVLRLATTSPRRYALNLWLWRRIMRTRAARDDVLTLLDAIFDPRRDNAAARRRMLGHLLRP</sequence>
<comment type="subcellular location">
    <subcellularLocation>
        <location evidence="1">Secreted</location>
    </subcellularLocation>
</comment>
<evidence type="ECO:0000256" key="4">
    <source>
        <dbReference type="ARBA" id="ARBA00023180"/>
    </source>
</evidence>
<dbReference type="RefSeq" id="WP_191306477.1">
    <property type="nucleotide sequence ID" value="NZ_BNAW01000002.1"/>
</dbReference>
<dbReference type="InterPro" id="IPR008499">
    <property type="entry name" value="Leg1"/>
</dbReference>
<accession>A0ABQ3JXH9</accession>
<dbReference type="PANTHER" id="PTHR18820">
    <property type="entry name" value="LEG1"/>
    <property type="match status" value="1"/>
</dbReference>
<keyword evidence="6" id="KW-1185">Reference proteome</keyword>
<keyword evidence="3" id="KW-0732">Signal</keyword>